<keyword evidence="2" id="KW-1185">Reference proteome</keyword>
<organism evidence="1 2">
    <name type="scientific">Falsiruegeria mediterranea M17</name>
    <dbReference type="NCBI Taxonomy" id="1200281"/>
    <lineage>
        <taxon>Bacteria</taxon>
        <taxon>Pseudomonadati</taxon>
        <taxon>Pseudomonadota</taxon>
        <taxon>Alphaproteobacteria</taxon>
        <taxon>Rhodobacterales</taxon>
        <taxon>Roseobacteraceae</taxon>
        <taxon>Falsiruegeria</taxon>
    </lineage>
</organism>
<proteinExistence type="predicted"/>
<sequence>MNTKLSPATRALLEFLFAHDEALQNAALLLGGAPALRRVQSLLDSLSRARHLTRKVKLDLVALYQVLSLENVGYPDTLETALFADLDPSEPMVEDICLLTDGLRDRMESIDKEAVIPVFDFELAA</sequence>
<name>A0A2R8CAE9_9RHOB</name>
<protein>
    <submittedName>
        <fullName evidence="1">Uncharacterized protein</fullName>
    </submittedName>
</protein>
<dbReference type="AlphaFoldDB" id="A0A2R8CAE9"/>
<dbReference type="Proteomes" id="UP000244898">
    <property type="component" value="Unassembled WGS sequence"/>
</dbReference>
<reference evidence="2" key="1">
    <citation type="submission" date="2018-03" db="EMBL/GenBank/DDBJ databases">
        <authorList>
            <person name="Rodrigo-Torres L."/>
            <person name="Arahal R. D."/>
            <person name="Lucena T."/>
        </authorList>
    </citation>
    <scope>NUCLEOTIDE SEQUENCE [LARGE SCALE GENOMIC DNA]</scope>
    <source>
        <strain evidence="2">CECT 7615</strain>
    </source>
</reference>
<accession>A0A2R8CAE9</accession>
<dbReference type="RefSeq" id="WP_207775239.1">
    <property type="nucleotide sequence ID" value="NZ_ONZG01000007.1"/>
</dbReference>
<dbReference type="EMBL" id="ONZG01000007">
    <property type="protein sequence ID" value="SPJ29407.1"/>
    <property type="molecule type" value="Genomic_DNA"/>
</dbReference>
<gene>
    <name evidence="1" type="ORF">TRM7615_02925</name>
</gene>
<evidence type="ECO:0000313" key="2">
    <source>
        <dbReference type="Proteomes" id="UP000244898"/>
    </source>
</evidence>
<evidence type="ECO:0000313" key="1">
    <source>
        <dbReference type="EMBL" id="SPJ29407.1"/>
    </source>
</evidence>